<organism evidence="2 3">
    <name type="scientific">Cohnella rhizosphaerae</name>
    <dbReference type="NCBI Taxonomy" id="1457232"/>
    <lineage>
        <taxon>Bacteria</taxon>
        <taxon>Bacillati</taxon>
        <taxon>Bacillota</taxon>
        <taxon>Bacilli</taxon>
        <taxon>Bacillales</taxon>
        <taxon>Paenibacillaceae</taxon>
        <taxon>Cohnella</taxon>
    </lineage>
</organism>
<dbReference type="GO" id="GO:0004029">
    <property type="term" value="F:aldehyde dehydrogenase (NAD+) activity"/>
    <property type="evidence" value="ECO:0007669"/>
    <property type="project" value="TreeGrafter"/>
</dbReference>
<gene>
    <name evidence="2" type="ORF">OMP40_19455</name>
</gene>
<dbReference type="PANTHER" id="PTHR48079">
    <property type="entry name" value="PROTEIN YEEZ"/>
    <property type="match status" value="1"/>
</dbReference>
<dbReference type="Gene3D" id="3.40.50.720">
    <property type="entry name" value="NAD(P)-binding Rossmann-like Domain"/>
    <property type="match status" value="2"/>
</dbReference>
<dbReference type="InterPro" id="IPR051783">
    <property type="entry name" value="NAD(P)-dependent_oxidoreduct"/>
</dbReference>
<evidence type="ECO:0000259" key="1">
    <source>
        <dbReference type="Pfam" id="PF05368"/>
    </source>
</evidence>
<accession>A0A9X4QUD6</accession>
<dbReference type="AlphaFoldDB" id="A0A9X4QUD6"/>
<keyword evidence="3" id="KW-1185">Reference proteome</keyword>
<name>A0A9X4QUD6_9BACL</name>
<evidence type="ECO:0000313" key="3">
    <source>
        <dbReference type="Proteomes" id="UP001153404"/>
    </source>
</evidence>
<sequence>MKIFVTGATGYIGSAVVGELIRAGHRVVGLTRSDRGAAALAEAGAEAHAGSLEDLDGLRSGAAAADGVIHLAFRHDFSDFAGSLGMDLRAVEAMGEALKGSGKPFVMTAHANGEASEQAALALTSQGVRASIVSLAPTVHGEGDKGFVPRLIDIAREKGAAAYVGDGTNRWPAVHRLDAATLFRLAAESAPAGARLDGVHDEGVPFRDIASIIGKRLNVPTVSIPREEASAHFGFLGMLAGLDIPRSSAQTQALLGWRPVHAALIPDLEQGHYFSK</sequence>
<dbReference type="SUPFAM" id="SSF51735">
    <property type="entry name" value="NAD(P)-binding Rossmann-fold domains"/>
    <property type="match status" value="1"/>
</dbReference>
<dbReference type="GO" id="GO:0005737">
    <property type="term" value="C:cytoplasm"/>
    <property type="evidence" value="ECO:0007669"/>
    <property type="project" value="TreeGrafter"/>
</dbReference>
<feature type="domain" description="NmrA-like" evidence="1">
    <location>
        <begin position="2"/>
        <end position="122"/>
    </location>
</feature>
<dbReference type="InterPro" id="IPR008030">
    <property type="entry name" value="NmrA-like"/>
</dbReference>
<reference evidence="2" key="1">
    <citation type="submission" date="2022-10" db="EMBL/GenBank/DDBJ databases">
        <title>Comparative genomic analysis of Cohnella hashimotonis sp. nov., isolated from the International Space Station.</title>
        <authorList>
            <person name="Simpson A."/>
            <person name="Venkateswaran K."/>
        </authorList>
    </citation>
    <scope>NUCLEOTIDE SEQUENCE</scope>
    <source>
        <strain evidence="2">DSM 28161</strain>
    </source>
</reference>
<dbReference type="Pfam" id="PF05368">
    <property type="entry name" value="NmrA"/>
    <property type="match status" value="1"/>
</dbReference>
<proteinExistence type="predicted"/>
<dbReference type="CDD" id="cd05262">
    <property type="entry name" value="SDR_a7"/>
    <property type="match status" value="1"/>
</dbReference>
<dbReference type="PANTHER" id="PTHR48079:SF9">
    <property type="entry name" value="PUTATIVE-RELATED"/>
    <property type="match status" value="1"/>
</dbReference>
<dbReference type="Proteomes" id="UP001153404">
    <property type="component" value="Unassembled WGS sequence"/>
</dbReference>
<comment type="caution">
    <text evidence="2">The sequence shown here is derived from an EMBL/GenBank/DDBJ whole genome shotgun (WGS) entry which is preliminary data.</text>
</comment>
<dbReference type="EMBL" id="JAPDIA010000007">
    <property type="protein sequence ID" value="MDG0811303.1"/>
    <property type="molecule type" value="Genomic_DNA"/>
</dbReference>
<protein>
    <submittedName>
        <fullName evidence="2">SDR family oxidoreductase</fullName>
    </submittedName>
</protein>
<dbReference type="InterPro" id="IPR036291">
    <property type="entry name" value="NAD(P)-bd_dom_sf"/>
</dbReference>
<evidence type="ECO:0000313" key="2">
    <source>
        <dbReference type="EMBL" id="MDG0811303.1"/>
    </source>
</evidence>
<dbReference type="RefSeq" id="WP_277533831.1">
    <property type="nucleotide sequence ID" value="NZ_JAPDIA010000007.1"/>
</dbReference>